<accession>A0ACC1RHN0</accession>
<name>A0ACC1RHN0_9HYPO</name>
<keyword evidence="2" id="KW-1185">Reference proteome</keyword>
<proteinExistence type="predicted"/>
<comment type="caution">
    <text evidence="1">The sequence shown here is derived from an EMBL/GenBank/DDBJ whole genome shotgun (WGS) entry which is preliminary data.</text>
</comment>
<gene>
    <name evidence="1" type="ORF">NM208_g14000</name>
</gene>
<dbReference type="EMBL" id="JANRMS010003069">
    <property type="protein sequence ID" value="KAJ3519752.1"/>
    <property type="molecule type" value="Genomic_DNA"/>
</dbReference>
<sequence length="257" mass="27803">MNALYHHDFSTRQPGKTPGMGPFAPPAHLDAPPSPPSDGIANIRPIVNPLFPRRYDSPQTVSEEPQAQGDTMAAPAPAPVAGSNEDTKMEGISPKDQTSMEESITRSLGQMNNRIASFESRADPDAQTTVTDFLDFTEYLPSDMVRSLTLIGNLDQRYVNASHKVDELTTVWSRLPTLPADERPSPVQLRADISEQLDQAALQQGKGLAREAAEDDGELSDRGSQEPGRDEITPDGQDQAAHQDWGRGSEAPSSSSS</sequence>
<protein>
    <submittedName>
        <fullName evidence="1">Uncharacterized protein</fullName>
    </submittedName>
</protein>
<organism evidence="1 2">
    <name type="scientific">Fusarium decemcellulare</name>
    <dbReference type="NCBI Taxonomy" id="57161"/>
    <lineage>
        <taxon>Eukaryota</taxon>
        <taxon>Fungi</taxon>
        <taxon>Dikarya</taxon>
        <taxon>Ascomycota</taxon>
        <taxon>Pezizomycotina</taxon>
        <taxon>Sordariomycetes</taxon>
        <taxon>Hypocreomycetidae</taxon>
        <taxon>Hypocreales</taxon>
        <taxon>Nectriaceae</taxon>
        <taxon>Fusarium</taxon>
        <taxon>Fusarium decemcellulare species complex</taxon>
    </lineage>
</organism>
<dbReference type="Proteomes" id="UP001148629">
    <property type="component" value="Unassembled WGS sequence"/>
</dbReference>
<evidence type="ECO:0000313" key="1">
    <source>
        <dbReference type="EMBL" id="KAJ3519752.1"/>
    </source>
</evidence>
<reference evidence="1" key="1">
    <citation type="submission" date="2022-08" db="EMBL/GenBank/DDBJ databases">
        <title>Genome Sequence of Fusarium decemcellulare.</title>
        <authorList>
            <person name="Buettner E."/>
        </authorList>
    </citation>
    <scope>NUCLEOTIDE SEQUENCE</scope>
    <source>
        <strain evidence="1">Babe19</strain>
    </source>
</reference>
<evidence type="ECO:0000313" key="2">
    <source>
        <dbReference type="Proteomes" id="UP001148629"/>
    </source>
</evidence>